<dbReference type="SMART" id="SM00671">
    <property type="entry name" value="SEL1"/>
    <property type="match status" value="5"/>
</dbReference>
<feature type="region of interest" description="Disordered" evidence="7">
    <location>
        <begin position="41"/>
        <end position="61"/>
    </location>
</feature>
<dbReference type="PROSITE" id="PS01360">
    <property type="entry name" value="ZF_MYND_1"/>
    <property type="match status" value="1"/>
</dbReference>
<comment type="caution">
    <text evidence="9">The sequence shown here is derived from an EMBL/GenBank/DDBJ whole genome shotgun (WGS) entry which is preliminary data.</text>
</comment>
<evidence type="ECO:0000256" key="4">
    <source>
        <dbReference type="PROSITE-ProRule" id="PRU00134"/>
    </source>
</evidence>
<evidence type="ECO:0000256" key="2">
    <source>
        <dbReference type="ARBA" id="ARBA00022771"/>
    </source>
</evidence>
<protein>
    <submittedName>
        <fullName evidence="9">Unnamed protein product</fullName>
    </submittedName>
</protein>
<dbReference type="SUPFAM" id="SSF144232">
    <property type="entry name" value="HIT/MYND zinc finger-like"/>
    <property type="match status" value="1"/>
</dbReference>
<organism evidence="9 10">
    <name type="scientific">Phytophthora lilii</name>
    <dbReference type="NCBI Taxonomy" id="2077276"/>
    <lineage>
        <taxon>Eukaryota</taxon>
        <taxon>Sar</taxon>
        <taxon>Stramenopiles</taxon>
        <taxon>Oomycota</taxon>
        <taxon>Peronosporomycetes</taxon>
        <taxon>Peronosporales</taxon>
        <taxon>Peronosporaceae</taxon>
        <taxon>Phytophthora</taxon>
    </lineage>
</organism>
<keyword evidence="3" id="KW-0862">Zinc</keyword>
<feature type="region of interest" description="Disordered" evidence="7">
    <location>
        <begin position="921"/>
        <end position="949"/>
    </location>
</feature>
<evidence type="ECO:0000256" key="1">
    <source>
        <dbReference type="ARBA" id="ARBA00022723"/>
    </source>
</evidence>
<feature type="coiled-coil region" evidence="6">
    <location>
        <begin position="194"/>
        <end position="223"/>
    </location>
</feature>
<dbReference type="PANTHER" id="PTHR44200:SF1">
    <property type="entry name" value="DNAJ HOMOLOG SUBFAMILY C MEMBER 7"/>
    <property type="match status" value="1"/>
</dbReference>
<proteinExistence type="predicted"/>
<dbReference type="SUPFAM" id="SSF81901">
    <property type="entry name" value="HCP-like"/>
    <property type="match status" value="1"/>
</dbReference>
<dbReference type="InterPro" id="IPR052758">
    <property type="entry name" value="SRC_co-chaperone"/>
</dbReference>
<feature type="compositionally biased region" description="Polar residues" evidence="7">
    <location>
        <begin position="1163"/>
        <end position="1180"/>
    </location>
</feature>
<keyword evidence="10" id="KW-1185">Reference proteome</keyword>
<dbReference type="InterPro" id="IPR006597">
    <property type="entry name" value="Sel1-like"/>
</dbReference>
<dbReference type="PANTHER" id="PTHR44200">
    <property type="entry name" value="DNAJ HOMOLOG SUBFAMILY C MEMBER 7"/>
    <property type="match status" value="1"/>
</dbReference>
<dbReference type="Pfam" id="PF13181">
    <property type="entry name" value="TPR_8"/>
    <property type="match status" value="2"/>
</dbReference>
<evidence type="ECO:0000259" key="8">
    <source>
        <dbReference type="PROSITE" id="PS50865"/>
    </source>
</evidence>
<feature type="region of interest" description="Disordered" evidence="7">
    <location>
        <begin position="232"/>
        <end position="263"/>
    </location>
</feature>
<dbReference type="Gene3D" id="3.30.40.10">
    <property type="entry name" value="Zinc/RING finger domain, C3HC4 (zinc finger)"/>
    <property type="match status" value="1"/>
</dbReference>
<evidence type="ECO:0000313" key="9">
    <source>
        <dbReference type="EMBL" id="GMF28234.1"/>
    </source>
</evidence>
<sequence length="1345" mass="150376">MAPAQYEAAVATFERLAASIECSALVRQQIRELATKMLPFVSSDGGTEKQKEPTPSVPPPASLDQILQHNYLYEEDENENPLWVDFKLIGNDYFKEKNYTEAIEAYSQGLEVAPNKAVLLGNRALCFLRLKGFERAREDAEDALDADNYENIKYYRLLSEAMMGMKDYDEAKEICDQGLELDPKDETLVKRRRIADAMIAKEKEEHELEKKRLEQEERAKVEAANAAAAAAAAEAAANPVQEEAKSGKNKTNKKKAKPKDSTSDIELVPMINYQEVSPKWIETHTRGSRRFETYQAGMETLVVGAKALLQVTDSIGTPGRSKLPLGSLVSQGMAYLRKAGEAGVAEAWFRLGVLYSSNVRKGIPLTPDPYKMMECFHKAAALRPFIKPPGNRVFPHQGVAEAENELGVCYRDGVPAPFVEANLEKAFHYFLRSAKHDYPMGQYHVARAYSTGSGTPVDAFAARMWASRAAQHGLPEAQKFFAELLKKGYGGKRDASQAREWTLTACQNQLSDLLKRDDFLDIGVTVLGGGAISEKFSTDPQVSQRGKELFQEFYGAYLDENDNDKCAETRANSGFDSTDIQITKVSSYTPKATSSSDSFYRPFSAVIDAEIQTRAKGGSVTAYKYLASEKLVRSAGDLLVAGDIKGALRDLKKADLIWELPKCAFLKRSADLLPRFLKEAAVSLHINPRDPDAAYIIGRWEFMSDQDTLLHWKRCVKMHPSEASFYFYLGTAYFAFERYSDAMDAMEAALAIEKKPDWLHWLAATIVGMGMIDPALSVYKEYVESYPPDERFIPDAYYSIGALYFKKYNNAMATVYHELGQMAESVTIRFPAFYPKALFDTAKETLRSGMKKNGYMESSVIASVMAQNVTECGFCNAKIKPTQLLGHKLSKCPRRIVVCQDCNDRMVFDSLQAHRQVKHLTTWGKGKKKKKGKRKNRATSTSTTPANETMAKPVDNVAPISTPIQTENFEELTSPKFHFAASIVDVSKGKSDTVFTLQTVVGGHRWTLRVHHNALLPTKSGAGFDVLKGIDEPAADSSVLVFWRRSPPLDMIDRRALAVPMKTEVYGKDVIVYILKCPAQALGFELAQLRYNKYMEQGSLCSYCSKQAKPGERLSTCSACLMTKYCSRDCHKTHWKRIHRVMCQNEVLLGNCRTITEDVTPDQRGSSAGARQQQPAPTRENIASTITQQEECVYVEKTLEVLEDILRNEKAKRNSFCGGPVEYHMLPPRDPGRPRDILGSVRIFPRAIGGSKEYVTEFCVGYLLSSPTLLQMKELHYFFQTPPHNPIKLKCDGSEVYLKEGVVQTDGNTSRGYRISFEMPLSTYSLAATAELIDYILSSAHVYLS</sequence>
<feature type="repeat" description="TPR" evidence="5">
    <location>
        <begin position="723"/>
        <end position="756"/>
    </location>
</feature>
<dbReference type="GO" id="GO:0008270">
    <property type="term" value="F:zinc ion binding"/>
    <property type="evidence" value="ECO:0007669"/>
    <property type="project" value="UniProtKB-KW"/>
</dbReference>
<dbReference type="Pfam" id="PF01753">
    <property type="entry name" value="zf-MYND"/>
    <property type="match status" value="1"/>
</dbReference>
<accession>A0A9W6X389</accession>
<evidence type="ECO:0000256" key="7">
    <source>
        <dbReference type="SAM" id="MobiDB-lite"/>
    </source>
</evidence>
<dbReference type="PROSITE" id="PS50865">
    <property type="entry name" value="ZF_MYND_2"/>
    <property type="match status" value="1"/>
</dbReference>
<evidence type="ECO:0000256" key="3">
    <source>
        <dbReference type="ARBA" id="ARBA00022833"/>
    </source>
</evidence>
<dbReference type="SMART" id="SM00028">
    <property type="entry name" value="TPR"/>
    <property type="match status" value="5"/>
</dbReference>
<dbReference type="Proteomes" id="UP001165083">
    <property type="component" value="Unassembled WGS sequence"/>
</dbReference>
<feature type="repeat" description="TPR" evidence="5">
    <location>
        <begin position="152"/>
        <end position="185"/>
    </location>
</feature>
<dbReference type="PROSITE" id="PS50005">
    <property type="entry name" value="TPR"/>
    <property type="match status" value="3"/>
</dbReference>
<dbReference type="EMBL" id="BSXW01000702">
    <property type="protein sequence ID" value="GMF28234.1"/>
    <property type="molecule type" value="Genomic_DNA"/>
</dbReference>
<feature type="compositionally biased region" description="Basic residues" evidence="7">
    <location>
        <begin position="247"/>
        <end position="257"/>
    </location>
</feature>
<dbReference type="SUPFAM" id="SSF48452">
    <property type="entry name" value="TPR-like"/>
    <property type="match status" value="1"/>
</dbReference>
<dbReference type="InterPro" id="IPR011990">
    <property type="entry name" value="TPR-like_helical_dom_sf"/>
</dbReference>
<keyword evidence="6" id="KW-0175">Coiled coil</keyword>
<evidence type="ECO:0000256" key="6">
    <source>
        <dbReference type="SAM" id="Coils"/>
    </source>
</evidence>
<feature type="repeat" description="TPR" evidence="5">
    <location>
        <begin position="83"/>
        <end position="116"/>
    </location>
</feature>
<dbReference type="InterPro" id="IPR002893">
    <property type="entry name" value="Znf_MYND"/>
</dbReference>
<keyword evidence="1" id="KW-0479">Metal-binding</keyword>
<dbReference type="InterPro" id="IPR013083">
    <property type="entry name" value="Znf_RING/FYVE/PHD"/>
</dbReference>
<keyword evidence="5" id="KW-0802">TPR repeat</keyword>
<gene>
    <name evidence="9" type="ORF">Plil01_001186600</name>
</gene>
<dbReference type="InterPro" id="IPR019734">
    <property type="entry name" value="TPR_rpt"/>
</dbReference>
<dbReference type="Gene3D" id="1.25.40.10">
    <property type="entry name" value="Tetratricopeptide repeat domain"/>
    <property type="match status" value="3"/>
</dbReference>
<feature type="compositionally biased region" description="Basic residues" evidence="7">
    <location>
        <begin position="925"/>
        <end position="937"/>
    </location>
</feature>
<dbReference type="OrthoDB" id="71226at2759"/>
<evidence type="ECO:0000313" key="10">
    <source>
        <dbReference type="Proteomes" id="UP001165083"/>
    </source>
</evidence>
<reference evidence="9" key="1">
    <citation type="submission" date="2023-04" db="EMBL/GenBank/DDBJ databases">
        <title>Phytophthora lilii NBRC 32176.</title>
        <authorList>
            <person name="Ichikawa N."/>
            <person name="Sato H."/>
            <person name="Tonouchi N."/>
        </authorList>
    </citation>
    <scope>NUCLEOTIDE SEQUENCE</scope>
    <source>
        <strain evidence="9">NBRC 32176</strain>
    </source>
</reference>
<keyword evidence="2 4" id="KW-0863">Zinc-finger</keyword>
<name>A0A9W6X389_9STRA</name>
<feature type="compositionally biased region" description="Polar residues" evidence="7">
    <location>
        <begin position="938"/>
        <end position="947"/>
    </location>
</feature>
<feature type="domain" description="MYND-type" evidence="8">
    <location>
        <begin position="1101"/>
        <end position="1143"/>
    </location>
</feature>
<dbReference type="Pfam" id="PF08238">
    <property type="entry name" value="Sel1"/>
    <property type="match status" value="3"/>
</dbReference>
<evidence type="ECO:0000256" key="5">
    <source>
        <dbReference type="PROSITE-ProRule" id="PRU00339"/>
    </source>
</evidence>
<feature type="region of interest" description="Disordered" evidence="7">
    <location>
        <begin position="1160"/>
        <end position="1180"/>
    </location>
</feature>
<dbReference type="Gene3D" id="6.10.140.2220">
    <property type="match status" value="1"/>
</dbReference>